<dbReference type="InterPro" id="IPR038941">
    <property type="entry name" value="At4g14100-like"/>
</dbReference>
<dbReference type="PANTHER" id="PTHR33880:SF19">
    <property type="entry name" value="EXPRESSED PROTEIN"/>
    <property type="match status" value="1"/>
</dbReference>
<dbReference type="OMA" id="PFDKTCK"/>
<proteinExistence type="predicted"/>
<sequence length="202" mass="22362">MPEARPLTTPLESAKTAMFIFATAPPPPVWPDQFHAVCLQNRSGHLALTDLWYDFPGGRNANIIHRQLGSTTYDIEWTNGTSFFFSDQGGGCRMLHFDVGILRPDWLSGGQYVGRREKDGFACDVWTKAEFITYYADVKTGRPVFWQFLGSGAEFHILRFEEGAVLGAEGWQAPAACFESGGTAALQVEGHSLLAELRGRTI</sequence>
<accession>A0A1Y1I201</accession>
<dbReference type="Proteomes" id="UP000054558">
    <property type="component" value="Unassembled WGS sequence"/>
</dbReference>
<dbReference type="AlphaFoldDB" id="A0A1Y1I201"/>
<dbReference type="PANTHER" id="PTHR33880">
    <property type="entry name" value="EXPRESSED PROTEIN"/>
    <property type="match status" value="1"/>
</dbReference>
<organism evidence="1 2">
    <name type="scientific">Klebsormidium nitens</name>
    <name type="common">Green alga</name>
    <name type="synonym">Ulothrix nitens</name>
    <dbReference type="NCBI Taxonomy" id="105231"/>
    <lineage>
        <taxon>Eukaryota</taxon>
        <taxon>Viridiplantae</taxon>
        <taxon>Streptophyta</taxon>
        <taxon>Klebsormidiophyceae</taxon>
        <taxon>Klebsormidiales</taxon>
        <taxon>Klebsormidiaceae</taxon>
        <taxon>Klebsormidium</taxon>
    </lineage>
</organism>
<dbReference type="OrthoDB" id="406551at2759"/>
<dbReference type="EMBL" id="DF237073">
    <property type="protein sequence ID" value="GAQ82776.1"/>
    <property type="molecule type" value="Genomic_DNA"/>
</dbReference>
<evidence type="ECO:0000313" key="1">
    <source>
        <dbReference type="EMBL" id="GAQ82776.1"/>
    </source>
</evidence>
<dbReference type="STRING" id="105231.A0A1Y1I201"/>
<protein>
    <submittedName>
        <fullName evidence="1">Uncharacterized protein</fullName>
    </submittedName>
</protein>
<evidence type="ECO:0000313" key="2">
    <source>
        <dbReference type="Proteomes" id="UP000054558"/>
    </source>
</evidence>
<reference evidence="1 2" key="1">
    <citation type="journal article" date="2014" name="Nat. Commun.">
        <title>Klebsormidium flaccidum genome reveals primary factors for plant terrestrial adaptation.</title>
        <authorList>
            <person name="Hori K."/>
            <person name="Maruyama F."/>
            <person name="Fujisawa T."/>
            <person name="Togashi T."/>
            <person name="Yamamoto N."/>
            <person name="Seo M."/>
            <person name="Sato S."/>
            <person name="Yamada T."/>
            <person name="Mori H."/>
            <person name="Tajima N."/>
            <person name="Moriyama T."/>
            <person name="Ikeuchi M."/>
            <person name="Watanabe M."/>
            <person name="Wada H."/>
            <person name="Kobayashi K."/>
            <person name="Saito M."/>
            <person name="Masuda T."/>
            <person name="Sasaki-Sekimoto Y."/>
            <person name="Mashiguchi K."/>
            <person name="Awai K."/>
            <person name="Shimojima M."/>
            <person name="Masuda S."/>
            <person name="Iwai M."/>
            <person name="Nobusawa T."/>
            <person name="Narise T."/>
            <person name="Kondo S."/>
            <person name="Saito H."/>
            <person name="Sato R."/>
            <person name="Murakawa M."/>
            <person name="Ihara Y."/>
            <person name="Oshima-Yamada Y."/>
            <person name="Ohtaka K."/>
            <person name="Satoh M."/>
            <person name="Sonobe K."/>
            <person name="Ishii M."/>
            <person name="Ohtani R."/>
            <person name="Kanamori-Sato M."/>
            <person name="Honoki R."/>
            <person name="Miyazaki D."/>
            <person name="Mochizuki H."/>
            <person name="Umetsu J."/>
            <person name="Higashi K."/>
            <person name="Shibata D."/>
            <person name="Kamiya Y."/>
            <person name="Sato N."/>
            <person name="Nakamura Y."/>
            <person name="Tabata S."/>
            <person name="Ida S."/>
            <person name="Kurokawa K."/>
            <person name="Ohta H."/>
        </authorList>
    </citation>
    <scope>NUCLEOTIDE SEQUENCE [LARGE SCALE GENOMIC DNA]</scope>
    <source>
        <strain evidence="1 2">NIES-2285</strain>
    </source>
</reference>
<name>A0A1Y1I201_KLENI</name>
<keyword evidence="2" id="KW-1185">Reference proteome</keyword>
<gene>
    <name evidence="1" type="ORF">KFL_001240075</name>
</gene>